<name>A0A090BUP1_9GAMM</name>
<keyword evidence="8" id="KW-1185">Reference proteome</keyword>
<dbReference type="InterPro" id="IPR036909">
    <property type="entry name" value="Cyt_c-like_dom_sf"/>
</dbReference>
<dbReference type="Proteomes" id="UP000031623">
    <property type="component" value="Chromosome"/>
</dbReference>
<keyword evidence="1 4" id="KW-0349">Heme</keyword>
<organism evidence="7 8">
    <name type="scientific">Thioploca ingrica</name>
    <dbReference type="NCBI Taxonomy" id="40754"/>
    <lineage>
        <taxon>Bacteria</taxon>
        <taxon>Pseudomonadati</taxon>
        <taxon>Pseudomonadota</taxon>
        <taxon>Gammaproteobacteria</taxon>
        <taxon>Thiotrichales</taxon>
        <taxon>Thiotrichaceae</taxon>
        <taxon>Thioploca</taxon>
    </lineage>
</organism>
<dbReference type="Pfam" id="PF09086">
    <property type="entry name" value="DUF1924"/>
    <property type="match status" value="1"/>
</dbReference>
<dbReference type="HOGENOM" id="CLU_146035_0_0_6"/>
<dbReference type="GO" id="GO:0020037">
    <property type="term" value="F:heme binding"/>
    <property type="evidence" value="ECO:0007669"/>
    <property type="project" value="InterPro"/>
</dbReference>
<gene>
    <name evidence="7" type="ORF">THII_1149</name>
</gene>
<evidence type="ECO:0000256" key="5">
    <source>
        <dbReference type="SAM" id="SignalP"/>
    </source>
</evidence>
<dbReference type="PROSITE" id="PS51007">
    <property type="entry name" value="CYTC"/>
    <property type="match status" value="1"/>
</dbReference>
<dbReference type="STRING" id="40754.THII_1149"/>
<reference evidence="7 8" key="1">
    <citation type="journal article" date="2014" name="ISME J.">
        <title>Ecophysiology of Thioploca ingrica as revealed by the complete genome sequence supplemented with proteomic evidence.</title>
        <authorList>
            <person name="Kojima H."/>
            <person name="Ogura Y."/>
            <person name="Yamamoto N."/>
            <person name="Togashi T."/>
            <person name="Mori H."/>
            <person name="Watanabe T."/>
            <person name="Nemoto F."/>
            <person name="Kurokawa K."/>
            <person name="Hayashi T."/>
            <person name="Fukui M."/>
        </authorList>
    </citation>
    <scope>NUCLEOTIDE SEQUENCE [LARGE SCALE GENOMIC DNA]</scope>
</reference>
<evidence type="ECO:0000313" key="7">
    <source>
        <dbReference type="EMBL" id="BAP55446.1"/>
    </source>
</evidence>
<evidence type="ECO:0000256" key="1">
    <source>
        <dbReference type="ARBA" id="ARBA00022617"/>
    </source>
</evidence>
<accession>A0A090BUP1</accession>
<sequence>MINKSLMICAMMLLPLTYSHSVLATEAVDKLLAEYRSAGASEFSVEAGKTLWLQEFKDAKSGKVRQCATCHTDNLRNKGKHARTGKSIEPLATSVNPKSLTDIKKIRKWLTRNCKWTIGRECTPQEKGNVLTFIQAQ</sequence>
<evidence type="ECO:0000259" key="6">
    <source>
        <dbReference type="PROSITE" id="PS51007"/>
    </source>
</evidence>
<keyword evidence="2 4" id="KW-0479">Metal-binding</keyword>
<dbReference type="SUPFAM" id="SSF46626">
    <property type="entry name" value="Cytochrome c"/>
    <property type="match status" value="1"/>
</dbReference>
<dbReference type="Gene3D" id="1.10.760.10">
    <property type="entry name" value="Cytochrome c-like domain"/>
    <property type="match status" value="1"/>
</dbReference>
<evidence type="ECO:0000256" key="3">
    <source>
        <dbReference type="ARBA" id="ARBA00023004"/>
    </source>
</evidence>
<keyword evidence="3 4" id="KW-0408">Iron</keyword>
<dbReference type="GO" id="GO:0046872">
    <property type="term" value="F:metal ion binding"/>
    <property type="evidence" value="ECO:0007669"/>
    <property type="project" value="UniProtKB-KW"/>
</dbReference>
<dbReference type="InterPro" id="IPR009056">
    <property type="entry name" value="Cyt_c-like_dom"/>
</dbReference>
<evidence type="ECO:0000313" key="8">
    <source>
        <dbReference type="Proteomes" id="UP000031623"/>
    </source>
</evidence>
<feature type="domain" description="Cytochrome c" evidence="6">
    <location>
        <begin position="43"/>
        <end position="137"/>
    </location>
</feature>
<proteinExistence type="predicted"/>
<dbReference type="GO" id="GO:0009055">
    <property type="term" value="F:electron transfer activity"/>
    <property type="evidence" value="ECO:0007669"/>
    <property type="project" value="InterPro"/>
</dbReference>
<evidence type="ECO:0000256" key="4">
    <source>
        <dbReference type="PROSITE-ProRule" id="PRU00433"/>
    </source>
</evidence>
<dbReference type="AlphaFoldDB" id="A0A090BUP1"/>
<protein>
    <recommendedName>
        <fullName evidence="6">Cytochrome c domain-containing protein</fullName>
    </recommendedName>
</protein>
<dbReference type="EMBL" id="AP014633">
    <property type="protein sequence ID" value="BAP55446.1"/>
    <property type="molecule type" value="Genomic_DNA"/>
</dbReference>
<dbReference type="KEGG" id="tig:THII_1149"/>
<feature type="signal peptide" evidence="5">
    <location>
        <begin position="1"/>
        <end position="24"/>
    </location>
</feature>
<feature type="chain" id="PRO_5001853415" description="Cytochrome c domain-containing protein" evidence="5">
    <location>
        <begin position="25"/>
        <end position="137"/>
    </location>
</feature>
<evidence type="ECO:0000256" key="2">
    <source>
        <dbReference type="ARBA" id="ARBA00022723"/>
    </source>
</evidence>
<dbReference type="InterPro" id="IPR015170">
    <property type="entry name" value="DUF1924_SHP"/>
</dbReference>
<keyword evidence="5" id="KW-0732">Signal</keyword>